<name>A0A081NFY0_9GAMM</name>
<reference evidence="1 2" key="1">
    <citation type="submission" date="2014-06" db="EMBL/GenBank/DDBJ databases">
        <title>Whole Genome Sequences of Three Symbiotic Endozoicomonas Bacteria.</title>
        <authorList>
            <person name="Neave M.J."/>
            <person name="Apprill A."/>
            <person name="Voolstra C.R."/>
        </authorList>
    </citation>
    <scope>NUCLEOTIDE SEQUENCE [LARGE SCALE GENOMIC DNA]</scope>
    <source>
        <strain evidence="1 2">DSM 25634</strain>
    </source>
</reference>
<gene>
    <name evidence="1" type="ORF">GZ78_16245</name>
</gene>
<protein>
    <submittedName>
        <fullName evidence="1">Uncharacterized protein</fullName>
    </submittedName>
</protein>
<dbReference type="AlphaFoldDB" id="A0A081NFY0"/>
<evidence type="ECO:0000313" key="1">
    <source>
        <dbReference type="EMBL" id="KEQ17353.1"/>
    </source>
</evidence>
<accession>A0A081NFY0</accession>
<dbReference type="Proteomes" id="UP000028073">
    <property type="component" value="Unassembled WGS sequence"/>
</dbReference>
<comment type="caution">
    <text evidence="1">The sequence shown here is derived from an EMBL/GenBank/DDBJ whole genome shotgun (WGS) entry which is preliminary data.</text>
</comment>
<proteinExistence type="predicted"/>
<organism evidence="1 2">
    <name type="scientific">Endozoicomonas numazuensis</name>
    <dbReference type="NCBI Taxonomy" id="1137799"/>
    <lineage>
        <taxon>Bacteria</taxon>
        <taxon>Pseudomonadati</taxon>
        <taxon>Pseudomonadota</taxon>
        <taxon>Gammaproteobacteria</taxon>
        <taxon>Oceanospirillales</taxon>
        <taxon>Endozoicomonadaceae</taxon>
        <taxon>Endozoicomonas</taxon>
    </lineage>
</organism>
<keyword evidence="2" id="KW-1185">Reference proteome</keyword>
<sequence length="59" mass="6999">MGYQVVTEGTVKPEAPVRMGLKLLGFPVNEERRWLFHVIFYKKNQKRIKVTEKFDEIGF</sequence>
<evidence type="ECO:0000313" key="2">
    <source>
        <dbReference type="Proteomes" id="UP000028073"/>
    </source>
</evidence>
<dbReference type="EMBL" id="JOKH01000003">
    <property type="protein sequence ID" value="KEQ17353.1"/>
    <property type="molecule type" value="Genomic_DNA"/>
</dbReference>